<dbReference type="STRING" id="1121400.SAMN02746065_10478"/>
<dbReference type="Pfam" id="PF05973">
    <property type="entry name" value="Gp49"/>
    <property type="match status" value="1"/>
</dbReference>
<dbReference type="Proteomes" id="UP000192418">
    <property type="component" value="Unassembled WGS sequence"/>
</dbReference>
<name>A0A1W2A3K9_9BACT</name>
<dbReference type="AlphaFoldDB" id="A0A1W2A3K9"/>
<reference evidence="1 2" key="1">
    <citation type="submission" date="2017-04" db="EMBL/GenBank/DDBJ databases">
        <authorList>
            <person name="Afonso C.L."/>
            <person name="Miller P.J."/>
            <person name="Scott M.A."/>
            <person name="Spackman E."/>
            <person name="Goraichik I."/>
            <person name="Dimitrov K.M."/>
            <person name="Suarez D.L."/>
            <person name="Swayne D.E."/>
        </authorList>
    </citation>
    <scope>NUCLEOTIDE SEQUENCE [LARGE SCALE GENOMIC DNA]</scope>
    <source>
        <strain evidence="1 2">DSM 3385</strain>
    </source>
</reference>
<dbReference type="EMBL" id="FWXY01000004">
    <property type="protein sequence ID" value="SMC55277.1"/>
    <property type="molecule type" value="Genomic_DNA"/>
</dbReference>
<proteinExistence type="predicted"/>
<dbReference type="OrthoDB" id="6398083at2"/>
<dbReference type="InterPro" id="IPR009241">
    <property type="entry name" value="HigB-like"/>
</dbReference>
<organism evidence="1 2">
    <name type="scientific">Desulfocicer vacuolatum DSM 3385</name>
    <dbReference type="NCBI Taxonomy" id="1121400"/>
    <lineage>
        <taxon>Bacteria</taxon>
        <taxon>Pseudomonadati</taxon>
        <taxon>Thermodesulfobacteriota</taxon>
        <taxon>Desulfobacteria</taxon>
        <taxon>Desulfobacterales</taxon>
        <taxon>Desulfobacteraceae</taxon>
        <taxon>Desulfocicer</taxon>
    </lineage>
</organism>
<sequence length="300" mass="34513">MEHAICLNTLSLPADDEKSAYNLMLEACYGMLELNTGNDRFALYFDDRNKTIYECQLAENYTYNDFLDELEANQLIDLLLMLQEAEDKSPALDHITLEAFDELASFQFYLTASGLNEVMDILGIAWLVDGTLLSLLTHDHWEKSKVSISRWNDDEKREERYFINNISGVENGIELHNEIKTLTERTIDDICSQCIYTQEFREWYKGLNETNRHRVYKKIQLAAQRRFSGGEPLFKNLGDGDGMRELRFSAYPGGAIRVLFGALPGDGQAILVGFIKKSNKEGYKENMQRAQLLWTNLSKQ</sequence>
<protein>
    <submittedName>
        <fullName evidence="1">Uncharacterized protein</fullName>
    </submittedName>
</protein>
<gene>
    <name evidence="1" type="ORF">SAMN02746065_10478</name>
</gene>
<evidence type="ECO:0000313" key="2">
    <source>
        <dbReference type="Proteomes" id="UP000192418"/>
    </source>
</evidence>
<evidence type="ECO:0000313" key="1">
    <source>
        <dbReference type="EMBL" id="SMC55277.1"/>
    </source>
</evidence>
<dbReference type="RefSeq" id="WP_084067308.1">
    <property type="nucleotide sequence ID" value="NZ_FWXY01000004.1"/>
</dbReference>
<keyword evidence="2" id="KW-1185">Reference proteome</keyword>
<accession>A0A1W2A3K9</accession>